<feature type="chain" id="PRO_5015146704" description="DUF2264 domain-containing protein" evidence="1">
    <location>
        <begin position="29"/>
        <end position="429"/>
    </location>
</feature>
<name>A0A2P7QKN5_9SPHN</name>
<evidence type="ECO:0000256" key="1">
    <source>
        <dbReference type="SAM" id="SignalP"/>
    </source>
</evidence>
<proteinExistence type="predicted"/>
<dbReference type="InterPro" id="IPR016624">
    <property type="entry name" value="UCP014753"/>
</dbReference>
<keyword evidence="4" id="KW-1185">Reference proteome</keyword>
<dbReference type="AlphaFoldDB" id="A0A2P7QKN5"/>
<comment type="caution">
    <text evidence="3">The sequence shown here is derived from an EMBL/GenBank/DDBJ whole genome shotgun (WGS) entry which is preliminary data.</text>
</comment>
<dbReference type="Proteomes" id="UP000241167">
    <property type="component" value="Unassembled WGS sequence"/>
</dbReference>
<accession>A0A2P7QKN5</accession>
<evidence type="ECO:0000313" key="3">
    <source>
        <dbReference type="EMBL" id="PSJ38500.1"/>
    </source>
</evidence>
<dbReference type="PANTHER" id="PTHR35339">
    <property type="entry name" value="LINALOOL DEHYDRATASE_ISOMERASE DOMAIN-CONTAINING PROTEIN"/>
    <property type="match status" value="1"/>
</dbReference>
<dbReference type="Pfam" id="PF10022">
    <property type="entry name" value="DUF2264"/>
    <property type="match status" value="1"/>
</dbReference>
<dbReference type="EMBL" id="PXYI01000006">
    <property type="protein sequence ID" value="PSJ38500.1"/>
    <property type="molecule type" value="Genomic_DNA"/>
</dbReference>
<dbReference type="PIRSF" id="PIRSF014753">
    <property type="entry name" value="UCP014753"/>
    <property type="match status" value="1"/>
</dbReference>
<dbReference type="OrthoDB" id="9813465at2"/>
<dbReference type="RefSeq" id="WP_106514568.1">
    <property type="nucleotide sequence ID" value="NZ_PXYI01000006.1"/>
</dbReference>
<gene>
    <name evidence="3" type="ORF">C7I55_18910</name>
</gene>
<sequence>MERRNFLASALGAGALGAGALVSTPAVAARSTPCKNGDRLPDGAADRRYMVDLLSKMSAPVLGPMSEGRLHAAFMPELSPSWDGRNAKVAYLECFGRLISGIAPWLALPDDGGPEDGVRARLRQQAVASYAHSVDPASPDYLLWKVEPQALVDSAYFTNAFLRAPKALWEPLDAATKQRVIAEIKGLRRFSPPYTNWLLFAAMNEAFLLSIGEQWDPVRIDLAIRKINEWYVGDGWYADGPRFHYDFYGSYVIHPMLVEILEVLVATGAKFNSLPAADLLEQATKRMQRYGEHLERMIAPDGSYAPIGRSLTYRTAAFQPLGLLAWRKKLPKSLPEGQARAATVAAQRAVFRFPSNFDGKGYLSIGFTGHQPHLGDWYSNAGSMYIVSESLLALGLPARDSYWTAAPLDWTSRRAFAGAPFPKDYYVDY</sequence>
<dbReference type="InterPro" id="IPR049349">
    <property type="entry name" value="DUF2264_N"/>
</dbReference>
<keyword evidence="1" id="KW-0732">Signal</keyword>
<feature type="signal peptide" evidence="1">
    <location>
        <begin position="1"/>
        <end position="28"/>
    </location>
</feature>
<evidence type="ECO:0000259" key="2">
    <source>
        <dbReference type="Pfam" id="PF10022"/>
    </source>
</evidence>
<protein>
    <recommendedName>
        <fullName evidence="2">DUF2264 domain-containing protein</fullName>
    </recommendedName>
</protein>
<dbReference type="PROSITE" id="PS51318">
    <property type="entry name" value="TAT"/>
    <property type="match status" value="1"/>
</dbReference>
<organism evidence="3 4">
    <name type="scientific">Allosphingosinicella deserti</name>
    <dbReference type="NCBI Taxonomy" id="2116704"/>
    <lineage>
        <taxon>Bacteria</taxon>
        <taxon>Pseudomonadati</taxon>
        <taxon>Pseudomonadota</taxon>
        <taxon>Alphaproteobacteria</taxon>
        <taxon>Sphingomonadales</taxon>
        <taxon>Sphingomonadaceae</taxon>
        <taxon>Allosphingosinicella</taxon>
    </lineage>
</organism>
<feature type="domain" description="DUF2264" evidence="2">
    <location>
        <begin position="46"/>
        <end position="410"/>
    </location>
</feature>
<dbReference type="InterPro" id="IPR006311">
    <property type="entry name" value="TAT_signal"/>
</dbReference>
<reference evidence="3 4" key="1">
    <citation type="submission" date="2018-03" db="EMBL/GenBank/DDBJ databases">
        <title>The draft genome of Sphingosinicella sp. GL-C-18.</title>
        <authorList>
            <person name="Liu L."/>
            <person name="Li L."/>
            <person name="Liang L."/>
            <person name="Zhang X."/>
            <person name="Wang T."/>
        </authorList>
    </citation>
    <scope>NUCLEOTIDE SEQUENCE [LARGE SCALE GENOMIC DNA]</scope>
    <source>
        <strain evidence="3 4">GL-C-18</strain>
    </source>
</reference>
<evidence type="ECO:0000313" key="4">
    <source>
        <dbReference type="Proteomes" id="UP000241167"/>
    </source>
</evidence>
<dbReference type="PANTHER" id="PTHR35339:SF3">
    <property type="entry name" value="DUF2264 DOMAIN-CONTAINING PROTEIN"/>
    <property type="match status" value="1"/>
</dbReference>